<comment type="caution">
    <text evidence="2">The sequence shown here is derived from an EMBL/GenBank/DDBJ whole genome shotgun (WGS) entry which is preliminary data.</text>
</comment>
<dbReference type="RefSeq" id="WP_358643873.1">
    <property type="nucleotide sequence ID" value="NZ_JBFAEV010000028.1"/>
</dbReference>
<evidence type="ECO:0000313" key="3">
    <source>
        <dbReference type="Proteomes" id="UP001620295"/>
    </source>
</evidence>
<dbReference type="InterPro" id="IPR036396">
    <property type="entry name" value="Cyt_P450_sf"/>
</dbReference>
<dbReference type="EMBL" id="JBJDQH010000004">
    <property type="protein sequence ID" value="MFK4265627.1"/>
    <property type="molecule type" value="Genomic_DNA"/>
</dbReference>
<dbReference type="Pfam" id="PF00067">
    <property type="entry name" value="p450"/>
    <property type="match status" value="1"/>
</dbReference>
<name>A0ABW8LI77_9ACTN</name>
<evidence type="ECO:0000313" key="2">
    <source>
        <dbReference type="EMBL" id="MFK4265627.1"/>
    </source>
</evidence>
<sequence>MDTRRALPPQPLDQLDLADPLLHAHHDLGPLWRRLRAEAPVHWQPETARGPGFWAVSGYADVVSVLGDSETFTSERGNVLDTLLAGGDSAAGQMLAVTDGRPHQALRSALLKPFSPRSLDVVVDSVRRGTRALVEEAVERGEVDFAADVAAHIPLAAICDLLGVPATERQHIIDLTSGALSSADGAPTEEATWASRNGLLLYFSELVAERRAKPYDDVVSLLVTKEIDGRPLTHEEIVFNCYSIIMGGHETTRFAMVGGLWALMEHEDQWQALKSGRVATASAVEEVLRWTTPALHSGRTATRDVLLDDRFVEAGDTVVTWLASANRDERVFDRPDEFDLSRTPNKHLSFAHGSHFCLGAFLARAELTALLDSLRDLVDKAEPAGPPRYVYSNFLSGMSALPVSLTPSCRVLAGPVAWEGSAAGLTVGNMTHTPAAVGAEAVSAVVCGMVRLVAPRKLDQVELDHRLVGDLGFHSLVLAELGYNLEDLYGLRALTPEETMKLERVKDVIEFVSTEVASGRAQLPDEEELSDLFARYGADAPTA</sequence>
<dbReference type="Proteomes" id="UP001620295">
    <property type="component" value="Unassembled WGS sequence"/>
</dbReference>
<dbReference type="InterPro" id="IPR002397">
    <property type="entry name" value="Cyt_P450_B"/>
</dbReference>
<dbReference type="InterPro" id="IPR036736">
    <property type="entry name" value="ACP-like_sf"/>
</dbReference>
<dbReference type="Gene3D" id="1.10.630.10">
    <property type="entry name" value="Cytochrome P450"/>
    <property type="match status" value="1"/>
</dbReference>
<evidence type="ECO:0000256" key="1">
    <source>
        <dbReference type="ARBA" id="ARBA00010617"/>
    </source>
</evidence>
<organism evidence="2 3">
    <name type="scientific">Streptomyces milbemycinicus</name>
    <dbReference type="NCBI Taxonomy" id="476552"/>
    <lineage>
        <taxon>Bacteria</taxon>
        <taxon>Bacillati</taxon>
        <taxon>Actinomycetota</taxon>
        <taxon>Actinomycetes</taxon>
        <taxon>Kitasatosporales</taxon>
        <taxon>Streptomycetaceae</taxon>
        <taxon>Streptomyces</taxon>
    </lineage>
</organism>
<proteinExistence type="inferred from homology"/>
<reference evidence="2 3" key="1">
    <citation type="submission" date="2024-11" db="EMBL/GenBank/DDBJ databases">
        <title>The Natural Products Discovery Center: Release of the First 8490 Sequenced Strains for Exploring Actinobacteria Biosynthetic Diversity.</title>
        <authorList>
            <person name="Kalkreuter E."/>
            <person name="Kautsar S.A."/>
            <person name="Yang D."/>
            <person name="Bader C.D."/>
            <person name="Teijaro C.N."/>
            <person name="Fluegel L."/>
            <person name="Davis C.M."/>
            <person name="Simpson J.R."/>
            <person name="Lauterbach L."/>
            <person name="Steele A.D."/>
            <person name="Gui C."/>
            <person name="Meng S."/>
            <person name="Li G."/>
            <person name="Viehrig K."/>
            <person name="Ye F."/>
            <person name="Su P."/>
            <person name="Kiefer A.F."/>
            <person name="Nichols A."/>
            <person name="Cepeda A.J."/>
            <person name="Yan W."/>
            <person name="Fan B."/>
            <person name="Jiang Y."/>
            <person name="Adhikari A."/>
            <person name="Zheng C.-J."/>
            <person name="Schuster L."/>
            <person name="Cowan T.M."/>
            <person name="Smanski M.J."/>
            <person name="Chevrette M.G."/>
            <person name="De Carvalho L.P.S."/>
            <person name="Shen B."/>
        </authorList>
    </citation>
    <scope>NUCLEOTIDE SEQUENCE [LARGE SCALE GENOMIC DNA]</scope>
    <source>
        <strain evidence="2 3">NPDC020863</strain>
    </source>
</reference>
<dbReference type="PRINTS" id="PR00359">
    <property type="entry name" value="BP450"/>
</dbReference>
<dbReference type="CDD" id="cd11033">
    <property type="entry name" value="CYP142-like"/>
    <property type="match status" value="1"/>
</dbReference>
<gene>
    <name evidence="2" type="ORF">ACI2L5_11875</name>
</gene>
<dbReference type="SUPFAM" id="SSF47336">
    <property type="entry name" value="ACP-like"/>
    <property type="match status" value="1"/>
</dbReference>
<dbReference type="InterPro" id="IPR001128">
    <property type="entry name" value="Cyt_P450"/>
</dbReference>
<dbReference type="PANTHER" id="PTHR46696:SF4">
    <property type="entry name" value="BIOTIN BIOSYNTHESIS CYTOCHROME P450"/>
    <property type="match status" value="1"/>
</dbReference>
<dbReference type="Gene3D" id="1.10.1200.10">
    <property type="entry name" value="ACP-like"/>
    <property type="match status" value="1"/>
</dbReference>
<accession>A0ABW8LI77</accession>
<dbReference type="SUPFAM" id="SSF48264">
    <property type="entry name" value="Cytochrome P450"/>
    <property type="match status" value="1"/>
</dbReference>
<protein>
    <submittedName>
        <fullName evidence="2">Cytochrome P450</fullName>
    </submittedName>
</protein>
<keyword evidence="3" id="KW-1185">Reference proteome</keyword>
<comment type="similarity">
    <text evidence="1">Belongs to the cytochrome P450 family.</text>
</comment>
<dbReference type="PANTHER" id="PTHR46696">
    <property type="entry name" value="P450, PUTATIVE (EUROFUNG)-RELATED"/>
    <property type="match status" value="1"/>
</dbReference>